<sequence length="433" mass="49137">MKPEDQNNFSQKSRSSPDSSTENNSSSSDSEMEFVGTSAQGILKHKNKDERKISELKRKLAETEINLKAQQEKGSMLEKCIKDKDDLIKTLQLSIDLVSQTKEMTIQKLQIQMMDLQSSLDLSRIAIKDNNGGSCAPAHDKVVKERKELNVENGKFRELNNQIVEIEKILKSKEAEIARLEFKIDESKLKIVKLEGAVKAKDEKIVKMEEILSEYNGTEYNGTEYNKDDDEFVFLGFSKVPSIKLVTLPNFEPFASAFEDIPSAGRGWMVIQRRIDGSFDDVINSKLKPGCGDLGGEFWLGLEKLHKMTTNRRMELYIQLVDFDNVSAYARYDHFVIGAAKEDYKLLCLGKYSGNAGDAFSSHINQAFDGFNPFNFGPSKWWGTMNCNLNGIYQKSKVELRTSDGIWWGNWNLGKRISLKSCKMLIRPMPSQV</sequence>
<dbReference type="PANTHER" id="PTHR19143:SF327">
    <property type="entry name" value="FI21813P1-RELATED"/>
    <property type="match status" value="1"/>
</dbReference>
<name>A0A0J9RZQ6_DROSI</name>
<dbReference type="Bgee" id="FBgn0186522">
    <property type="expression patterns" value="Expressed in female reproductive system and 3 other cell types or tissues"/>
</dbReference>
<accession>A0A0J9RZQ6</accession>
<dbReference type="SUPFAM" id="SSF56496">
    <property type="entry name" value="Fibrinogen C-terminal domain-like"/>
    <property type="match status" value="1"/>
</dbReference>
<evidence type="ECO:0000259" key="3">
    <source>
        <dbReference type="PROSITE" id="PS51406"/>
    </source>
</evidence>
<feature type="coiled-coil region" evidence="1">
    <location>
        <begin position="156"/>
        <end position="197"/>
    </location>
</feature>
<dbReference type="Gene3D" id="3.90.215.10">
    <property type="entry name" value="Gamma Fibrinogen, chain A, domain 1"/>
    <property type="match status" value="1"/>
</dbReference>
<gene>
    <name evidence="4" type="primary">Dsim\GD14849</name>
    <name evidence="4" type="ORF">Dsimw501_GD14849</name>
</gene>
<keyword evidence="1" id="KW-0175">Coiled coil</keyword>
<reference evidence="4" key="1">
    <citation type="journal article" date="2013" name="Genome Res.">
        <title>A second-generation assembly of the Drosophila simulans genome provides new insights into patterns of lineage-specific divergence.</title>
        <authorList>
            <person name="Hu T.T."/>
            <person name="Eisen M.B."/>
            <person name="Thornton K.R."/>
            <person name="Andolfatto P."/>
        </authorList>
    </citation>
    <scope>NUCLEOTIDE SEQUENCE [LARGE SCALE GENOMIC DNA]</scope>
    <source>
        <strain evidence="4">W501</strain>
    </source>
</reference>
<feature type="domain" description="Fibrinogen C-terminal" evidence="3">
    <location>
        <begin position="220"/>
        <end position="430"/>
    </location>
</feature>
<dbReference type="SMART" id="SM00186">
    <property type="entry name" value="FBG"/>
    <property type="match status" value="1"/>
</dbReference>
<dbReference type="InterPro" id="IPR050373">
    <property type="entry name" value="Fibrinogen_C-term_domain"/>
</dbReference>
<dbReference type="GO" id="GO:0005615">
    <property type="term" value="C:extracellular space"/>
    <property type="evidence" value="ECO:0007669"/>
    <property type="project" value="TreeGrafter"/>
</dbReference>
<reference evidence="4" key="3">
    <citation type="submission" date="2015-04" db="EMBL/GenBank/DDBJ databases">
        <authorList>
            <consortium name="FlyBase"/>
        </authorList>
    </citation>
    <scope>NUCLEOTIDE SEQUENCE</scope>
    <source>
        <strain evidence="4">W501</strain>
    </source>
</reference>
<organism evidence="4">
    <name type="scientific">Drosophila simulans</name>
    <name type="common">Fruit fly</name>
    <dbReference type="NCBI Taxonomy" id="7240"/>
    <lineage>
        <taxon>Eukaryota</taxon>
        <taxon>Metazoa</taxon>
        <taxon>Ecdysozoa</taxon>
        <taxon>Arthropoda</taxon>
        <taxon>Hexapoda</taxon>
        <taxon>Insecta</taxon>
        <taxon>Pterygota</taxon>
        <taxon>Neoptera</taxon>
        <taxon>Endopterygota</taxon>
        <taxon>Diptera</taxon>
        <taxon>Brachycera</taxon>
        <taxon>Muscomorpha</taxon>
        <taxon>Ephydroidea</taxon>
        <taxon>Drosophilidae</taxon>
        <taxon>Drosophila</taxon>
        <taxon>Sophophora</taxon>
    </lineage>
</organism>
<dbReference type="InterPro" id="IPR014716">
    <property type="entry name" value="Fibrinogen_a/b/g_C_1"/>
</dbReference>
<evidence type="ECO:0000256" key="2">
    <source>
        <dbReference type="SAM" id="MobiDB-lite"/>
    </source>
</evidence>
<feature type="compositionally biased region" description="Polar residues" evidence="2">
    <location>
        <begin position="1"/>
        <end position="12"/>
    </location>
</feature>
<dbReference type="Proteomes" id="UP000035880">
    <property type="component" value="Chromosome 3L"/>
</dbReference>
<dbReference type="AlphaFoldDB" id="A0A0J9RZQ6"/>
<dbReference type="EMBL" id="CM002912">
    <property type="protein sequence ID" value="KMZ00675.1"/>
    <property type="molecule type" value="Genomic_DNA"/>
</dbReference>
<dbReference type="KEGG" id="dsi:Dsimw501_GD14849"/>
<feature type="compositionally biased region" description="Low complexity" evidence="2">
    <location>
        <begin position="13"/>
        <end position="29"/>
    </location>
</feature>
<evidence type="ECO:0000256" key="1">
    <source>
        <dbReference type="SAM" id="Coils"/>
    </source>
</evidence>
<dbReference type="PROSITE" id="PS51406">
    <property type="entry name" value="FIBRINOGEN_C_2"/>
    <property type="match status" value="1"/>
</dbReference>
<reference evidence="4" key="2">
    <citation type="submission" date="2014-06" db="EMBL/GenBank/DDBJ databases">
        <authorList>
            <person name="Hu T."/>
            <person name="Eisen M.B."/>
            <person name="Thornton K.R."/>
            <person name="Andolfatto P."/>
        </authorList>
    </citation>
    <scope>NUCLEOTIDE SEQUENCE</scope>
    <source>
        <strain evidence="4">W501</strain>
    </source>
</reference>
<dbReference type="InterPro" id="IPR002181">
    <property type="entry name" value="Fibrinogen_a/b/g_C_dom"/>
</dbReference>
<dbReference type="PANTHER" id="PTHR19143">
    <property type="entry name" value="FIBRINOGEN/TENASCIN/ANGIOPOEITIN"/>
    <property type="match status" value="1"/>
</dbReference>
<dbReference type="OrthoDB" id="7972392at2759"/>
<feature type="region of interest" description="Disordered" evidence="2">
    <location>
        <begin position="1"/>
        <end position="50"/>
    </location>
</feature>
<proteinExistence type="predicted"/>
<dbReference type="Pfam" id="PF00147">
    <property type="entry name" value="Fibrinogen_C"/>
    <property type="match status" value="1"/>
</dbReference>
<protein>
    <submittedName>
        <fullName evidence="4">Uncharacterized protein, isoform C</fullName>
    </submittedName>
</protein>
<dbReference type="InterPro" id="IPR036056">
    <property type="entry name" value="Fibrinogen-like_C"/>
</dbReference>
<evidence type="ECO:0000313" key="4">
    <source>
        <dbReference type="EMBL" id="KMZ00675.1"/>
    </source>
</evidence>